<keyword evidence="6 13" id="KW-0812">Transmembrane</keyword>
<comment type="subcellular location">
    <subcellularLocation>
        <location evidence="1">Cell inner membrane</location>
        <topology evidence="1">Multi-pass membrane protein</topology>
    </subcellularLocation>
</comment>
<dbReference type="InterPro" id="IPR003122">
    <property type="entry name" value="Tar_rcpt_lig-bd"/>
</dbReference>
<dbReference type="SUPFAM" id="SSF47170">
    <property type="entry name" value="Aspartate receptor, ligand-binding domain"/>
    <property type="match status" value="1"/>
</dbReference>
<keyword evidence="7 13" id="KW-1133">Transmembrane helix</keyword>
<keyword evidence="4" id="KW-0145">Chemotaxis</keyword>
<evidence type="ECO:0000256" key="12">
    <source>
        <dbReference type="SAM" id="MobiDB-lite"/>
    </source>
</evidence>
<evidence type="ECO:0000256" key="11">
    <source>
        <dbReference type="PROSITE-ProRule" id="PRU00284"/>
    </source>
</evidence>
<dbReference type="RefSeq" id="WP_086077066.1">
    <property type="nucleotide sequence ID" value="NZ_CP021111.1"/>
</dbReference>
<sequence length="557" mass="59125">MLAKLKLRTGLWLVLGVFSIALWLSAGLAWRDARQSARAVDAMARLSSDQMQPLQDSGRLLLSALVNMNNAYINLQRGDQIGANDYTRKASAAIQQARKTFEAYRHAAAPDDPWAARAVQAYDRYAQVLGLREEALYEVSLDSYAAATQTADQADADFGAVLHDVLVQAKSKHQALQRQADTLAARAAWLALGMLGLSAVLAMLGAAFFRRGLLEPLHRTARHFDRLASGDLVEMVSANGRADEIGALLSALQRMQRALTQTVSSIRTGVAAVDDGARHIADGNVALAARTEQQAAALEQTATTLEQLSGAVKQHAAHARHASDLARGAADEAELAGQAVTQITQTMERISAHSRKIEDIVGVIDGIAFQTNLLALNAAVEAARAGGHGKGFAVVAAEVRGLALRSAEAAREVRALIEDSAAEVARGAARATQADQTMRQIVGSAHQVMETLDEVAAATAEQSDSIEQVSLAASEMERVTQQNAQLVDETATAATALKSRCDEVVQAVSTFRIPEGEPPARVGLVGTAAGLLSDQTRGRPGEGYVPAARRRTQSQST</sequence>
<dbReference type="PROSITE" id="PS50885">
    <property type="entry name" value="HAMP"/>
    <property type="match status" value="1"/>
</dbReference>
<evidence type="ECO:0000256" key="10">
    <source>
        <dbReference type="ARBA" id="ARBA00029447"/>
    </source>
</evidence>
<evidence type="ECO:0000256" key="8">
    <source>
        <dbReference type="ARBA" id="ARBA00023136"/>
    </source>
</evidence>
<dbReference type="GO" id="GO:0005886">
    <property type="term" value="C:plasma membrane"/>
    <property type="evidence" value="ECO:0007669"/>
    <property type="project" value="UniProtKB-SubCell"/>
</dbReference>
<dbReference type="FunFam" id="1.10.287.950:FF:000001">
    <property type="entry name" value="Methyl-accepting chemotaxis sensory transducer"/>
    <property type="match status" value="1"/>
</dbReference>
<evidence type="ECO:0000259" key="14">
    <source>
        <dbReference type="PROSITE" id="PS50111"/>
    </source>
</evidence>
<organism evidence="16 17">
    <name type="scientific">Bordetella genomosp. 13</name>
    <dbReference type="NCBI Taxonomy" id="463040"/>
    <lineage>
        <taxon>Bacteria</taxon>
        <taxon>Pseudomonadati</taxon>
        <taxon>Pseudomonadota</taxon>
        <taxon>Betaproteobacteria</taxon>
        <taxon>Burkholderiales</taxon>
        <taxon>Alcaligenaceae</taxon>
        <taxon>Bordetella</taxon>
    </lineage>
</organism>
<dbReference type="GO" id="GO:0004888">
    <property type="term" value="F:transmembrane signaling receptor activity"/>
    <property type="evidence" value="ECO:0007669"/>
    <property type="project" value="InterPro"/>
</dbReference>
<dbReference type="SUPFAM" id="SSF58104">
    <property type="entry name" value="Methyl-accepting chemotaxis protein (MCP) signaling domain"/>
    <property type="match status" value="1"/>
</dbReference>
<evidence type="ECO:0000256" key="3">
    <source>
        <dbReference type="ARBA" id="ARBA00022481"/>
    </source>
</evidence>
<dbReference type="Gene3D" id="1.10.287.950">
    <property type="entry name" value="Methyl-accepting chemotaxis protein"/>
    <property type="match status" value="1"/>
</dbReference>
<feature type="domain" description="HAMP" evidence="15">
    <location>
        <begin position="211"/>
        <end position="264"/>
    </location>
</feature>
<dbReference type="InterPro" id="IPR051310">
    <property type="entry name" value="MCP_chemotaxis"/>
</dbReference>
<dbReference type="STRING" id="463040.CAL15_01810"/>
<keyword evidence="9 11" id="KW-0807">Transducer</keyword>
<dbReference type="AlphaFoldDB" id="A0A1W6Z7X9"/>
<dbReference type="PRINTS" id="PR00260">
    <property type="entry name" value="CHEMTRNSDUCR"/>
</dbReference>
<comment type="similarity">
    <text evidence="10">Belongs to the methyl-accepting chemotaxis (MCP) protein family.</text>
</comment>
<feature type="transmembrane region" description="Helical" evidence="13">
    <location>
        <begin position="187"/>
        <end position="209"/>
    </location>
</feature>
<name>A0A1W6Z7X9_9BORD</name>
<dbReference type="InterPro" id="IPR003660">
    <property type="entry name" value="HAMP_dom"/>
</dbReference>
<dbReference type="Proteomes" id="UP000194161">
    <property type="component" value="Chromosome"/>
</dbReference>
<evidence type="ECO:0000256" key="1">
    <source>
        <dbReference type="ARBA" id="ARBA00004429"/>
    </source>
</evidence>
<keyword evidence="2" id="KW-1003">Cell membrane</keyword>
<feature type="compositionally biased region" description="Basic residues" evidence="12">
    <location>
        <begin position="548"/>
        <end position="557"/>
    </location>
</feature>
<evidence type="ECO:0000256" key="4">
    <source>
        <dbReference type="ARBA" id="ARBA00022500"/>
    </source>
</evidence>
<evidence type="ECO:0000313" key="16">
    <source>
        <dbReference type="EMBL" id="ARP93230.1"/>
    </source>
</evidence>
<keyword evidence="5" id="KW-0997">Cell inner membrane</keyword>
<evidence type="ECO:0000256" key="9">
    <source>
        <dbReference type="ARBA" id="ARBA00023224"/>
    </source>
</evidence>
<dbReference type="GO" id="GO:0007165">
    <property type="term" value="P:signal transduction"/>
    <property type="evidence" value="ECO:0007669"/>
    <property type="project" value="UniProtKB-KW"/>
</dbReference>
<dbReference type="PANTHER" id="PTHR43531">
    <property type="entry name" value="PROTEIN ICFG"/>
    <property type="match status" value="1"/>
</dbReference>
<evidence type="ECO:0000259" key="15">
    <source>
        <dbReference type="PROSITE" id="PS50885"/>
    </source>
</evidence>
<feature type="region of interest" description="Disordered" evidence="12">
    <location>
        <begin position="532"/>
        <end position="557"/>
    </location>
</feature>
<dbReference type="InterPro" id="IPR035440">
    <property type="entry name" value="4HB_MCP_dom_sf"/>
</dbReference>
<feature type="domain" description="Methyl-accepting transducer" evidence="14">
    <location>
        <begin position="269"/>
        <end position="498"/>
    </location>
</feature>
<evidence type="ECO:0000256" key="13">
    <source>
        <dbReference type="SAM" id="Phobius"/>
    </source>
</evidence>
<dbReference type="GO" id="GO:0006935">
    <property type="term" value="P:chemotaxis"/>
    <property type="evidence" value="ECO:0007669"/>
    <property type="project" value="UniProtKB-KW"/>
</dbReference>
<dbReference type="Pfam" id="PF00015">
    <property type="entry name" value="MCPsignal"/>
    <property type="match status" value="1"/>
</dbReference>
<dbReference type="InterPro" id="IPR004089">
    <property type="entry name" value="MCPsignal_dom"/>
</dbReference>
<proteinExistence type="inferred from homology"/>
<reference evidence="16 17" key="1">
    <citation type="submission" date="2017-05" db="EMBL/GenBank/DDBJ databases">
        <title>Complete and WGS of Bordetella genogroups.</title>
        <authorList>
            <person name="Spilker T."/>
            <person name="LiPuma J."/>
        </authorList>
    </citation>
    <scope>NUCLEOTIDE SEQUENCE [LARGE SCALE GENOMIC DNA]</scope>
    <source>
        <strain evidence="16 17">AU7206</strain>
    </source>
</reference>
<dbReference type="EMBL" id="CP021111">
    <property type="protein sequence ID" value="ARP93230.1"/>
    <property type="molecule type" value="Genomic_DNA"/>
</dbReference>
<keyword evidence="3" id="KW-0488">Methylation</keyword>
<keyword evidence="8 13" id="KW-0472">Membrane</keyword>
<keyword evidence="17" id="KW-1185">Reference proteome</keyword>
<protein>
    <submittedName>
        <fullName evidence="16">Chemotaxis protein</fullName>
    </submittedName>
</protein>
<dbReference type="PROSITE" id="PS50111">
    <property type="entry name" value="CHEMOTAXIS_TRANSDUC_2"/>
    <property type="match status" value="1"/>
</dbReference>
<dbReference type="PANTHER" id="PTHR43531:SF14">
    <property type="entry name" value="METHYL-ACCEPTING CHEMOTAXIS PROTEIN I-RELATED"/>
    <property type="match status" value="1"/>
</dbReference>
<dbReference type="SMART" id="SM00304">
    <property type="entry name" value="HAMP"/>
    <property type="match status" value="1"/>
</dbReference>
<dbReference type="OrthoDB" id="9806477at2"/>
<gene>
    <name evidence="16" type="ORF">CAL15_01810</name>
</gene>
<dbReference type="CDD" id="cd06225">
    <property type="entry name" value="HAMP"/>
    <property type="match status" value="1"/>
</dbReference>
<dbReference type="Pfam" id="PF00672">
    <property type="entry name" value="HAMP"/>
    <property type="match status" value="1"/>
</dbReference>
<dbReference type="Pfam" id="PF02203">
    <property type="entry name" value="TarH"/>
    <property type="match status" value="1"/>
</dbReference>
<accession>A0A1W6Z7X9</accession>
<evidence type="ECO:0000256" key="6">
    <source>
        <dbReference type="ARBA" id="ARBA00022692"/>
    </source>
</evidence>
<dbReference type="SMART" id="SM00283">
    <property type="entry name" value="MA"/>
    <property type="match status" value="1"/>
</dbReference>
<dbReference type="KEGG" id="bgm:CAL15_01810"/>
<evidence type="ECO:0000256" key="2">
    <source>
        <dbReference type="ARBA" id="ARBA00022475"/>
    </source>
</evidence>
<evidence type="ECO:0000313" key="17">
    <source>
        <dbReference type="Proteomes" id="UP000194161"/>
    </source>
</evidence>
<evidence type="ECO:0000256" key="5">
    <source>
        <dbReference type="ARBA" id="ARBA00022519"/>
    </source>
</evidence>
<dbReference type="CDD" id="cd11386">
    <property type="entry name" value="MCP_signal"/>
    <property type="match status" value="1"/>
</dbReference>
<evidence type="ECO:0000256" key="7">
    <source>
        <dbReference type="ARBA" id="ARBA00022989"/>
    </source>
</evidence>
<dbReference type="InterPro" id="IPR004090">
    <property type="entry name" value="Chemotax_Me-accpt_rcpt"/>
</dbReference>